<dbReference type="PROSITE" id="PS50109">
    <property type="entry name" value="HIS_KIN"/>
    <property type="match status" value="1"/>
</dbReference>
<dbReference type="EMBL" id="JAUSUZ010000001">
    <property type="protein sequence ID" value="MDQ0370678.1"/>
    <property type="molecule type" value="Genomic_DNA"/>
</dbReference>
<sequence>MASSRRWWAGLRARAVLGGEGPRAAARQGAVLLAISGLVALLALAAGSPRAGALLIIAATDLLSAALVWLLPWSRWPPLAPIAVTPFALGVLGFSTWVFGGMAAGTGPFFVLFFAWLGLHFPKWVTWALSPVAAACYVVPLLLTGQSPDVVGSVAGLMPVAVGVALVINERVEAQRRALVELAGVERWRRALTSAVAHDVRSPLSTIQLVLEMIRDGDLPPDKRSQFLESALRQSARLSRLASGLLDLDRVESRGTLRLELTAIGLRRACQEAIGFLNLPGVAVDVPPALTVRADPQRLEQILVNLIGNAAKYGSTPIEITAGPVPDGRVRLTVRDHGPGVPAAGRGRLFARFGTSGDVPGAVGLGLWLVRELARAHGGDIRYEDASPGARFIVTLPSA</sequence>
<evidence type="ECO:0000256" key="2">
    <source>
        <dbReference type="ARBA" id="ARBA00004236"/>
    </source>
</evidence>
<protein>
    <recommendedName>
        <fullName evidence="3">histidine kinase</fullName>
        <ecNumber evidence="3">2.7.13.3</ecNumber>
    </recommendedName>
</protein>
<dbReference type="Pfam" id="PF00512">
    <property type="entry name" value="HisKA"/>
    <property type="match status" value="1"/>
</dbReference>
<dbReference type="PANTHER" id="PTHR43711">
    <property type="entry name" value="TWO-COMPONENT HISTIDINE KINASE"/>
    <property type="match status" value="1"/>
</dbReference>
<feature type="transmembrane region" description="Helical" evidence="8">
    <location>
        <begin position="94"/>
        <end position="117"/>
    </location>
</feature>
<keyword evidence="6 10" id="KW-0418">Kinase</keyword>
<keyword evidence="8" id="KW-0472">Membrane</keyword>
<keyword evidence="11" id="KW-1185">Reference proteome</keyword>
<dbReference type="InterPro" id="IPR005467">
    <property type="entry name" value="His_kinase_dom"/>
</dbReference>
<feature type="transmembrane region" description="Helical" evidence="8">
    <location>
        <begin position="150"/>
        <end position="168"/>
    </location>
</feature>
<comment type="caution">
    <text evidence="10">The sequence shown here is derived from an EMBL/GenBank/DDBJ whole genome shotgun (WGS) entry which is preliminary data.</text>
</comment>
<dbReference type="GO" id="GO:0005886">
    <property type="term" value="C:plasma membrane"/>
    <property type="evidence" value="ECO:0007669"/>
    <property type="project" value="UniProtKB-SubCell"/>
</dbReference>
<dbReference type="InterPro" id="IPR036890">
    <property type="entry name" value="HATPase_C_sf"/>
</dbReference>
<dbReference type="AlphaFoldDB" id="A0AAE3W688"/>
<feature type="transmembrane region" description="Helical" evidence="8">
    <location>
        <begin position="25"/>
        <end position="46"/>
    </location>
</feature>
<feature type="transmembrane region" description="Helical" evidence="8">
    <location>
        <begin position="53"/>
        <end position="74"/>
    </location>
</feature>
<evidence type="ECO:0000256" key="3">
    <source>
        <dbReference type="ARBA" id="ARBA00012438"/>
    </source>
</evidence>
<dbReference type="InterPro" id="IPR003594">
    <property type="entry name" value="HATPase_dom"/>
</dbReference>
<dbReference type="GO" id="GO:0000155">
    <property type="term" value="F:phosphorelay sensor kinase activity"/>
    <property type="evidence" value="ECO:0007669"/>
    <property type="project" value="InterPro"/>
</dbReference>
<evidence type="ECO:0000313" key="10">
    <source>
        <dbReference type="EMBL" id="MDQ0370678.1"/>
    </source>
</evidence>
<dbReference type="SUPFAM" id="SSF55874">
    <property type="entry name" value="ATPase domain of HSP90 chaperone/DNA topoisomerase II/histidine kinase"/>
    <property type="match status" value="1"/>
</dbReference>
<dbReference type="InterPro" id="IPR004358">
    <property type="entry name" value="Sig_transdc_His_kin-like_C"/>
</dbReference>
<keyword evidence="4" id="KW-0597">Phosphoprotein</keyword>
<dbReference type="PRINTS" id="PR00344">
    <property type="entry name" value="BCTRLSENSOR"/>
</dbReference>
<keyword evidence="7" id="KW-0902">Two-component regulatory system</keyword>
<dbReference type="RefSeq" id="WP_307246833.1">
    <property type="nucleotide sequence ID" value="NZ_JAUSUZ010000001.1"/>
</dbReference>
<keyword evidence="8" id="KW-0812">Transmembrane</keyword>
<dbReference type="EC" id="2.7.13.3" evidence="3"/>
<evidence type="ECO:0000256" key="5">
    <source>
        <dbReference type="ARBA" id="ARBA00022679"/>
    </source>
</evidence>
<keyword evidence="5" id="KW-0808">Transferase</keyword>
<gene>
    <name evidence="10" type="ORF">J2S42_007347</name>
</gene>
<feature type="transmembrane region" description="Helical" evidence="8">
    <location>
        <begin position="124"/>
        <end position="144"/>
    </location>
</feature>
<dbReference type="SMART" id="SM00388">
    <property type="entry name" value="HisKA"/>
    <property type="match status" value="1"/>
</dbReference>
<comment type="subcellular location">
    <subcellularLocation>
        <location evidence="2">Cell membrane</location>
    </subcellularLocation>
</comment>
<dbReference type="CDD" id="cd00082">
    <property type="entry name" value="HisKA"/>
    <property type="match status" value="1"/>
</dbReference>
<proteinExistence type="predicted"/>
<organism evidence="10 11">
    <name type="scientific">Catenuloplanes indicus</name>
    <dbReference type="NCBI Taxonomy" id="137267"/>
    <lineage>
        <taxon>Bacteria</taxon>
        <taxon>Bacillati</taxon>
        <taxon>Actinomycetota</taxon>
        <taxon>Actinomycetes</taxon>
        <taxon>Micromonosporales</taxon>
        <taxon>Micromonosporaceae</taxon>
        <taxon>Catenuloplanes</taxon>
    </lineage>
</organism>
<dbReference type="Gene3D" id="1.10.287.130">
    <property type="match status" value="1"/>
</dbReference>
<dbReference type="InterPro" id="IPR036097">
    <property type="entry name" value="HisK_dim/P_sf"/>
</dbReference>
<evidence type="ECO:0000256" key="1">
    <source>
        <dbReference type="ARBA" id="ARBA00000085"/>
    </source>
</evidence>
<reference evidence="10 11" key="1">
    <citation type="submission" date="2023-07" db="EMBL/GenBank/DDBJ databases">
        <title>Sequencing the genomes of 1000 actinobacteria strains.</title>
        <authorList>
            <person name="Klenk H.-P."/>
        </authorList>
    </citation>
    <scope>NUCLEOTIDE SEQUENCE [LARGE SCALE GENOMIC DNA]</scope>
    <source>
        <strain evidence="10 11">DSM 44709</strain>
    </source>
</reference>
<comment type="catalytic activity">
    <reaction evidence="1">
        <text>ATP + protein L-histidine = ADP + protein N-phospho-L-histidine.</text>
        <dbReference type="EC" id="2.7.13.3"/>
    </reaction>
</comment>
<name>A0AAE3W688_9ACTN</name>
<accession>A0AAE3W688</accession>
<evidence type="ECO:0000256" key="8">
    <source>
        <dbReference type="SAM" id="Phobius"/>
    </source>
</evidence>
<dbReference type="Proteomes" id="UP001240236">
    <property type="component" value="Unassembled WGS sequence"/>
</dbReference>
<evidence type="ECO:0000256" key="6">
    <source>
        <dbReference type="ARBA" id="ARBA00022777"/>
    </source>
</evidence>
<dbReference type="SUPFAM" id="SSF47384">
    <property type="entry name" value="Homodimeric domain of signal transducing histidine kinase"/>
    <property type="match status" value="1"/>
</dbReference>
<keyword evidence="8" id="KW-1133">Transmembrane helix</keyword>
<dbReference type="InterPro" id="IPR003661">
    <property type="entry name" value="HisK_dim/P_dom"/>
</dbReference>
<evidence type="ECO:0000256" key="7">
    <source>
        <dbReference type="ARBA" id="ARBA00023012"/>
    </source>
</evidence>
<dbReference type="PANTHER" id="PTHR43711:SF32">
    <property type="entry name" value="SENSOR-TYPE HISTIDINE KINASE PRRB"/>
    <property type="match status" value="1"/>
</dbReference>
<dbReference type="Gene3D" id="3.30.565.10">
    <property type="entry name" value="Histidine kinase-like ATPase, C-terminal domain"/>
    <property type="match status" value="1"/>
</dbReference>
<dbReference type="CDD" id="cd00075">
    <property type="entry name" value="HATPase"/>
    <property type="match status" value="1"/>
</dbReference>
<evidence type="ECO:0000313" key="11">
    <source>
        <dbReference type="Proteomes" id="UP001240236"/>
    </source>
</evidence>
<evidence type="ECO:0000256" key="4">
    <source>
        <dbReference type="ARBA" id="ARBA00022553"/>
    </source>
</evidence>
<dbReference type="InterPro" id="IPR050736">
    <property type="entry name" value="Sensor_HK_Regulatory"/>
</dbReference>
<feature type="domain" description="Histidine kinase" evidence="9">
    <location>
        <begin position="195"/>
        <end position="399"/>
    </location>
</feature>
<evidence type="ECO:0000259" key="9">
    <source>
        <dbReference type="PROSITE" id="PS50109"/>
    </source>
</evidence>
<dbReference type="Pfam" id="PF02518">
    <property type="entry name" value="HATPase_c"/>
    <property type="match status" value="1"/>
</dbReference>
<dbReference type="SMART" id="SM00387">
    <property type="entry name" value="HATPase_c"/>
    <property type="match status" value="1"/>
</dbReference>